<dbReference type="CDD" id="cd00086">
    <property type="entry name" value="homeodomain"/>
    <property type="match status" value="3"/>
</dbReference>
<dbReference type="SUPFAM" id="SSF46689">
    <property type="entry name" value="Homeodomain-like"/>
    <property type="match status" value="3"/>
</dbReference>
<dbReference type="PANTHER" id="PTHR46255:SF3">
    <property type="entry name" value="HOMEOBOX DOMAIN-CONTAINING PROTEIN"/>
    <property type="match status" value="1"/>
</dbReference>
<dbReference type="Pfam" id="PF00046">
    <property type="entry name" value="Homeodomain"/>
    <property type="match status" value="2"/>
</dbReference>
<proteinExistence type="predicted"/>
<dbReference type="Proteomes" id="UP000078540">
    <property type="component" value="Unassembled WGS sequence"/>
</dbReference>
<keyword evidence="2 3" id="KW-0539">Nucleus</keyword>
<feature type="domain" description="Homeobox" evidence="5">
    <location>
        <begin position="111"/>
        <end position="162"/>
    </location>
</feature>
<dbReference type="AlphaFoldDB" id="A0A151I2Q6"/>
<dbReference type="EMBL" id="KQ976538">
    <property type="protein sequence ID" value="KYM81321.1"/>
    <property type="molecule type" value="Genomic_DNA"/>
</dbReference>
<organism evidence="6 7">
    <name type="scientific">Atta colombica</name>
    <dbReference type="NCBI Taxonomy" id="520822"/>
    <lineage>
        <taxon>Eukaryota</taxon>
        <taxon>Metazoa</taxon>
        <taxon>Ecdysozoa</taxon>
        <taxon>Arthropoda</taxon>
        <taxon>Hexapoda</taxon>
        <taxon>Insecta</taxon>
        <taxon>Pterygota</taxon>
        <taxon>Neoptera</taxon>
        <taxon>Endopterygota</taxon>
        <taxon>Hymenoptera</taxon>
        <taxon>Apocrita</taxon>
        <taxon>Aculeata</taxon>
        <taxon>Formicoidea</taxon>
        <taxon>Formicidae</taxon>
        <taxon>Myrmicinae</taxon>
        <taxon>Atta</taxon>
    </lineage>
</organism>
<dbReference type="STRING" id="520822.A0A151I2Q6"/>
<feature type="domain" description="Homeobox" evidence="5">
    <location>
        <begin position="16"/>
        <end position="76"/>
    </location>
</feature>
<protein>
    <submittedName>
        <fullName evidence="6">Short stature homeobox protein</fullName>
    </submittedName>
</protein>
<keyword evidence="2 3" id="KW-0371">Homeobox</keyword>
<dbReference type="InterPro" id="IPR036397">
    <property type="entry name" value="RNaseH_sf"/>
</dbReference>
<evidence type="ECO:0000256" key="4">
    <source>
        <dbReference type="SAM" id="MobiDB-lite"/>
    </source>
</evidence>
<comment type="subcellular location">
    <subcellularLocation>
        <location evidence="1 2 3">Nucleus</location>
    </subcellularLocation>
</comment>
<feature type="compositionally biased region" description="Polar residues" evidence="4">
    <location>
        <begin position="163"/>
        <end position="174"/>
    </location>
</feature>
<evidence type="ECO:0000313" key="7">
    <source>
        <dbReference type="Proteomes" id="UP000078540"/>
    </source>
</evidence>
<gene>
    <name evidence="6" type="ORF">ALC53_08229</name>
</gene>
<dbReference type="GO" id="GO:0005634">
    <property type="term" value="C:nucleus"/>
    <property type="evidence" value="ECO:0007669"/>
    <property type="project" value="UniProtKB-SubCell"/>
</dbReference>
<name>A0A151I2Q6_9HYME</name>
<reference evidence="6 7" key="1">
    <citation type="submission" date="2015-09" db="EMBL/GenBank/DDBJ databases">
        <title>Atta colombica WGS genome.</title>
        <authorList>
            <person name="Nygaard S."/>
            <person name="Hu H."/>
            <person name="Boomsma J."/>
            <person name="Zhang G."/>
        </authorList>
    </citation>
    <scope>NUCLEOTIDE SEQUENCE [LARGE SCALE GENOMIC DNA]</scope>
    <source>
        <strain evidence="6">Treedump-2</strain>
        <tissue evidence="6">Whole body</tissue>
    </source>
</reference>
<evidence type="ECO:0000256" key="3">
    <source>
        <dbReference type="RuleBase" id="RU000682"/>
    </source>
</evidence>
<dbReference type="InterPro" id="IPR009057">
    <property type="entry name" value="Homeodomain-like_sf"/>
</dbReference>
<feature type="DNA-binding region" description="Homeobox" evidence="2">
    <location>
        <begin position="113"/>
        <end position="163"/>
    </location>
</feature>
<accession>A0A151I2Q6</accession>
<evidence type="ECO:0000256" key="2">
    <source>
        <dbReference type="PROSITE-ProRule" id="PRU00108"/>
    </source>
</evidence>
<feature type="region of interest" description="Disordered" evidence="4">
    <location>
        <begin position="156"/>
        <end position="192"/>
    </location>
</feature>
<sequence>MGSEFDHTSETEMPLNEMWNSRRIFMDDQRNELVKVFEETPYPKRNKLETLAQRMGVLFDSVRKWFQSTRTYNPNKPMPSLSYDHYETKGFKSDYKSKKEKPKIAVSCRKFTVDQRNELMRVLEETRYPDRRKMMELAERMGVSFQKISMWFRNIRRTKSRTKSNQTKSSSTRNRQSESDCKNKNKEPQSLKIVPRRKRFTIEQRNELIRILEETRYPGKRKMIELAQKMGYTSSKCTPRKSLMMDILHERFENMVISRGGDMNWPPRSCDLTPLDFFLWGYLKSQVYTNKPQTIDALKVNITNAIQQIQPDLRESHRKLNHPNTCHQAKPQRTFEQRYIPLNAIKFLSNKKKIEWISHNLFYLHLKIERPY</sequence>
<keyword evidence="7" id="KW-1185">Reference proteome</keyword>
<feature type="DNA-binding region" description="Homeobox" evidence="2">
    <location>
        <begin position="18"/>
        <end position="77"/>
    </location>
</feature>
<evidence type="ECO:0000313" key="6">
    <source>
        <dbReference type="EMBL" id="KYM81321.1"/>
    </source>
</evidence>
<dbReference type="PANTHER" id="PTHR46255">
    <property type="entry name" value="SHORT STATURE HOMEOBOX"/>
    <property type="match status" value="1"/>
</dbReference>
<dbReference type="Gene3D" id="1.10.10.60">
    <property type="entry name" value="Homeodomain-like"/>
    <property type="match status" value="2"/>
</dbReference>
<dbReference type="Gene3D" id="3.30.420.10">
    <property type="entry name" value="Ribonuclease H-like superfamily/Ribonuclease H"/>
    <property type="match status" value="1"/>
</dbReference>
<feature type="compositionally biased region" description="Basic and acidic residues" evidence="4">
    <location>
        <begin position="175"/>
        <end position="189"/>
    </location>
</feature>
<dbReference type="InterPro" id="IPR001356">
    <property type="entry name" value="HD"/>
</dbReference>
<evidence type="ECO:0000256" key="1">
    <source>
        <dbReference type="ARBA" id="ARBA00004123"/>
    </source>
</evidence>
<dbReference type="GO" id="GO:1990837">
    <property type="term" value="F:sequence-specific double-stranded DNA binding"/>
    <property type="evidence" value="ECO:0007669"/>
    <property type="project" value="TreeGrafter"/>
</dbReference>
<dbReference type="SMART" id="SM00389">
    <property type="entry name" value="HOX"/>
    <property type="match status" value="3"/>
</dbReference>
<dbReference type="GO" id="GO:0000981">
    <property type="term" value="F:DNA-binding transcription factor activity, RNA polymerase II-specific"/>
    <property type="evidence" value="ECO:0007669"/>
    <property type="project" value="TreeGrafter"/>
</dbReference>
<dbReference type="InterPro" id="IPR052631">
    <property type="entry name" value="Paired_homeobox_Bicoid"/>
</dbReference>
<evidence type="ECO:0000259" key="5">
    <source>
        <dbReference type="PROSITE" id="PS50071"/>
    </source>
</evidence>
<dbReference type="PROSITE" id="PS50071">
    <property type="entry name" value="HOMEOBOX_2"/>
    <property type="match status" value="2"/>
</dbReference>
<keyword evidence="2 3" id="KW-0238">DNA-binding</keyword>